<dbReference type="PANTHER" id="PTHR45527">
    <property type="entry name" value="NONRIBOSOMAL PEPTIDE SYNTHETASE"/>
    <property type="match status" value="1"/>
</dbReference>
<keyword evidence="3" id="KW-1185">Reference proteome</keyword>
<sequence length="609" mass="65538">MTFSAAALSTDRATRRRLPLVPAQRGMLQGHLTDPASPAWGVALLTELVGQVDDAVLAECLRRVSLEMPSLRLRFDVSTEPATQHVADLTDDVVVTTPLGAADDEAAAARHLAARLAAEPWDVPGGGPLARHTLLVGRTGVWWVQRALHAVVDGYGAWLVRNRVVEHYNHLVSGTELPDRAYPSVEELVAQPRRSEDDQRDFWREYLQGAPERVSPADRAHHVVARPHRHDVVLPSSVRVGLGATLGNRVWTYPLIAAGAAYVARVSEEDSAVVGVPVLGRDTAIDRATTVNMMHVLPLRVPVEPDDDLASLTRRVVDSARSTRPHQQTPTETIFEAVPSAWRAGRLHGPTINVMPYDDDPVIPGVTVTTQALQRGPVYDLLLTIHPLADGSLAVECEAHREIYTLAQTRWHAERFATFVTRLAGATAPLAEVDHRLLQEIEAADELARPRTARVPDDAAPGATWGDVVSAEQLTVPGLDASVPRGYEIRDALGRTTGFTQVGELVAHTASGTVATGQLAALLPDGRVVAHGPVEGRRQVYGRHVEADGVAHDVALLDGVESCTATWEGRRLSLTVTLTPGASEADVARAAKQTAPSGTRPVVHLSALV</sequence>
<evidence type="ECO:0000313" key="2">
    <source>
        <dbReference type="EMBL" id="MTB72665.1"/>
    </source>
</evidence>
<organism evidence="2 3">
    <name type="scientific">Arsenicicoccus cauae</name>
    <dbReference type="NCBI Taxonomy" id="2663847"/>
    <lineage>
        <taxon>Bacteria</taxon>
        <taxon>Bacillati</taxon>
        <taxon>Actinomycetota</taxon>
        <taxon>Actinomycetes</taxon>
        <taxon>Micrococcales</taxon>
        <taxon>Intrasporangiaceae</taxon>
        <taxon>Arsenicicoccus</taxon>
    </lineage>
</organism>
<dbReference type="GO" id="GO:0044550">
    <property type="term" value="P:secondary metabolite biosynthetic process"/>
    <property type="evidence" value="ECO:0007669"/>
    <property type="project" value="TreeGrafter"/>
</dbReference>
<dbReference type="GO" id="GO:0005737">
    <property type="term" value="C:cytoplasm"/>
    <property type="evidence" value="ECO:0007669"/>
    <property type="project" value="TreeGrafter"/>
</dbReference>
<feature type="domain" description="Condensation" evidence="1">
    <location>
        <begin position="17"/>
        <end position="425"/>
    </location>
</feature>
<dbReference type="GO" id="GO:0031177">
    <property type="term" value="F:phosphopantetheine binding"/>
    <property type="evidence" value="ECO:0007669"/>
    <property type="project" value="TreeGrafter"/>
</dbReference>
<dbReference type="GO" id="GO:0003824">
    <property type="term" value="F:catalytic activity"/>
    <property type="evidence" value="ECO:0007669"/>
    <property type="project" value="InterPro"/>
</dbReference>
<dbReference type="RefSeq" id="WP_154593917.1">
    <property type="nucleotide sequence ID" value="NZ_WLVL01000039.1"/>
</dbReference>
<dbReference type="Gene3D" id="3.30.559.30">
    <property type="entry name" value="Nonribosomal peptide synthetase, condensation domain"/>
    <property type="match status" value="1"/>
</dbReference>
<accession>A0A6I3ILU6</accession>
<dbReference type="InterPro" id="IPR001242">
    <property type="entry name" value="Condensation_dom"/>
</dbReference>
<gene>
    <name evidence="2" type="ORF">GGG17_11935</name>
</gene>
<dbReference type="PANTHER" id="PTHR45527:SF1">
    <property type="entry name" value="FATTY ACID SYNTHASE"/>
    <property type="match status" value="1"/>
</dbReference>
<dbReference type="InterPro" id="IPR023213">
    <property type="entry name" value="CAT-like_dom_sf"/>
</dbReference>
<dbReference type="EMBL" id="WLVL01000039">
    <property type="protein sequence ID" value="MTB72665.1"/>
    <property type="molecule type" value="Genomic_DNA"/>
</dbReference>
<dbReference type="Gene3D" id="3.30.559.10">
    <property type="entry name" value="Chloramphenicol acetyltransferase-like domain"/>
    <property type="match status" value="1"/>
</dbReference>
<dbReference type="GO" id="GO:0008610">
    <property type="term" value="P:lipid biosynthetic process"/>
    <property type="evidence" value="ECO:0007669"/>
    <property type="project" value="UniProtKB-ARBA"/>
</dbReference>
<dbReference type="SUPFAM" id="SSF52777">
    <property type="entry name" value="CoA-dependent acyltransferases"/>
    <property type="match status" value="2"/>
</dbReference>
<dbReference type="Proteomes" id="UP000431092">
    <property type="component" value="Unassembled WGS sequence"/>
</dbReference>
<dbReference type="Pfam" id="PF00668">
    <property type="entry name" value="Condensation"/>
    <property type="match status" value="1"/>
</dbReference>
<evidence type="ECO:0000259" key="1">
    <source>
        <dbReference type="Pfam" id="PF00668"/>
    </source>
</evidence>
<proteinExistence type="predicted"/>
<comment type="caution">
    <text evidence="2">The sequence shown here is derived from an EMBL/GenBank/DDBJ whole genome shotgun (WGS) entry which is preliminary data.</text>
</comment>
<evidence type="ECO:0000313" key="3">
    <source>
        <dbReference type="Proteomes" id="UP000431092"/>
    </source>
</evidence>
<reference evidence="2 3" key="1">
    <citation type="submission" date="2019-11" db="EMBL/GenBank/DDBJ databases">
        <title>Whole genome sequencing identifies a novel species of the genus Arsenicicoccus isolated from human blood.</title>
        <authorList>
            <person name="Jeong J.H."/>
            <person name="Kweon O.J."/>
            <person name="Kim H.R."/>
            <person name="Kim T.-H."/>
            <person name="Ha S.-M."/>
            <person name="Lee M.-K."/>
        </authorList>
    </citation>
    <scope>NUCLEOTIDE SEQUENCE [LARGE SCALE GENOMIC DNA]</scope>
    <source>
        <strain evidence="2 3">MKL-02</strain>
    </source>
</reference>
<dbReference type="GO" id="GO:0043041">
    <property type="term" value="P:amino acid activation for nonribosomal peptide biosynthetic process"/>
    <property type="evidence" value="ECO:0007669"/>
    <property type="project" value="TreeGrafter"/>
</dbReference>
<name>A0A6I3ILU6_9MICO</name>
<protein>
    <recommendedName>
        <fullName evidence="1">Condensation domain-containing protein</fullName>
    </recommendedName>
</protein>
<dbReference type="AlphaFoldDB" id="A0A6I3ILU6"/>